<dbReference type="eggNOG" id="KOG3776">
    <property type="taxonomic scope" value="Eukaryota"/>
</dbReference>
<comment type="similarity">
    <text evidence="2">Belongs to the CD36 family.</text>
</comment>
<dbReference type="HOGENOM" id="CLU_019853_5_2_1"/>
<dbReference type="GO" id="GO:0005044">
    <property type="term" value="F:scavenger receptor activity"/>
    <property type="evidence" value="ECO:0007669"/>
    <property type="project" value="TreeGrafter"/>
</dbReference>
<evidence type="ECO:0000256" key="2">
    <source>
        <dbReference type="ARBA" id="ARBA00010532"/>
    </source>
</evidence>
<keyword evidence="4 8" id="KW-0812">Transmembrane</keyword>
<evidence type="ECO:0000313" key="10">
    <source>
        <dbReference type="Proteomes" id="UP000001070"/>
    </source>
</evidence>
<keyword evidence="3" id="KW-1003">Cell membrane</keyword>
<gene>
    <name evidence="9" type="primary">Dgri\GH13075</name>
    <name evidence="9" type="ORF">Dgri_GH13075</name>
</gene>
<protein>
    <submittedName>
        <fullName evidence="9">GH13075</fullName>
    </submittedName>
</protein>
<evidence type="ECO:0000256" key="1">
    <source>
        <dbReference type="ARBA" id="ARBA00004236"/>
    </source>
</evidence>
<dbReference type="PhylomeDB" id="B4JR26"/>
<dbReference type="OrthoDB" id="514335at2759"/>
<dbReference type="PANTHER" id="PTHR11923:SF93">
    <property type="entry name" value="GH07959P-RELATED"/>
    <property type="match status" value="1"/>
</dbReference>
<organism evidence="10">
    <name type="scientific">Drosophila grimshawi</name>
    <name type="common">Hawaiian fruit fly</name>
    <name type="synonym">Idiomyia grimshawi</name>
    <dbReference type="NCBI Taxonomy" id="7222"/>
    <lineage>
        <taxon>Eukaryota</taxon>
        <taxon>Metazoa</taxon>
        <taxon>Ecdysozoa</taxon>
        <taxon>Arthropoda</taxon>
        <taxon>Hexapoda</taxon>
        <taxon>Insecta</taxon>
        <taxon>Pterygota</taxon>
        <taxon>Neoptera</taxon>
        <taxon>Endopterygota</taxon>
        <taxon>Diptera</taxon>
        <taxon>Brachycera</taxon>
        <taxon>Muscomorpha</taxon>
        <taxon>Ephydroidea</taxon>
        <taxon>Drosophilidae</taxon>
        <taxon>Drosophila</taxon>
        <taxon>Hawaiian Drosophila</taxon>
    </lineage>
</organism>
<evidence type="ECO:0000256" key="5">
    <source>
        <dbReference type="ARBA" id="ARBA00022989"/>
    </source>
</evidence>
<comment type="subcellular location">
    <subcellularLocation>
        <location evidence="1">Cell membrane</location>
    </subcellularLocation>
</comment>
<keyword evidence="7" id="KW-0325">Glycoprotein</keyword>
<dbReference type="GO" id="GO:0005737">
    <property type="term" value="C:cytoplasm"/>
    <property type="evidence" value="ECO:0007669"/>
    <property type="project" value="TreeGrafter"/>
</dbReference>
<keyword evidence="5 8" id="KW-1133">Transmembrane helix</keyword>
<dbReference type="AlphaFoldDB" id="B4JR26"/>
<dbReference type="GO" id="GO:0005886">
    <property type="term" value="C:plasma membrane"/>
    <property type="evidence" value="ECO:0007669"/>
    <property type="project" value="UniProtKB-SubCell"/>
</dbReference>
<accession>B4JR26</accession>
<evidence type="ECO:0000256" key="6">
    <source>
        <dbReference type="ARBA" id="ARBA00023136"/>
    </source>
</evidence>
<evidence type="ECO:0000256" key="3">
    <source>
        <dbReference type="ARBA" id="ARBA00022475"/>
    </source>
</evidence>
<dbReference type="FunCoup" id="B4JR26">
    <property type="interactions" value="10"/>
</dbReference>
<dbReference type="EMBL" id="CH916372">
    <property type="protein sequence ID" value="EDV99356.1"/>
    <property type="molecule type" value="Genomic_DNA"/>
</dbReference>
<dbReference type="InParanoid" id="B4JR26"/>
<keyword evidence="10" id="KW-1185">Reference proteome</keyword>
<dbReference type="Pfam" id="PF01130">
    <property type="entry name" value="CD36"/>
    <property type="match status" value="1"/>
</dbReference>
<dbReference type="PANTHER" id="PTHR11923">
    <property type="entry name" value="SCAVENGER RECEPTOR CLASS B TYPE-1 SR-B1"/>
    <property type="match status" value="1"/>
</dbReference>
<feature type="transmembrane region" description="Helical" evidence="8">
    <location>
        <begin position="7"/>
        <end position="26"/>
    </location>
</feature>
<evidence type="ECO:0000313" key="9">
    <source>
        <dbReference type="EMBL" id="EDV99356.1"/>
    </source>
</evidence>
<dbReference type="InterPro" id="IPR002159">
    <property type="entry name" value="CD36_fam"/>
</dbReference>
<keyword evidence="6 8" id="KW-0472">Membrane</keyword>
<dbReference type="KEGG" id="dgr:6566610"/>
<proteinExistence type="inferred from homology"/>
<dbReference type="OMA" id="YPRQMLW"/>
<evidence type="ECO:0000256" key="8">
    <source>
        <dbReference type="SAM" id="Phobius"/>
    </source>
</evidence>
<reference evidence="9 10" key="1">
    <citation type="journal article" date="2007" name="Nature">
        <title>Evolution of genes and genomes on the Drosophila phylogeny.</title>
        <authorList>
            <consortium name="Drosophila 12 Genomes Consortium"/>
            <person name="Clark A.G."/>
            <person name="Eisen M.B."/>
            <person name="Smith D.R."/>
            <person name="Bergman C.M."/>
            <person name="Oliver B."/>
            <person name="Markow T.A."/>
            <person name="Kaufman T.C."/>
            <person name="Kellis M."/>
            <person name="Gelbart W."/>
            <person name="Iyer V.N."/>
            <person name="Pollard D.A."/>
            <person name="Sackton T.B."/>
            <person name="Larracuente A.M."/>
            <person name="Singh N.D."/>
            <person name="Abad J.P."/>
            <person name="Abt D.N."/>
            <person name="Adryan B."/>
            <person name="Aguade M."/>
            <person name="Akashi H."/>
            <person name="Anderson W.W."/>
            <person name="Aquadro C.F."/>
            <person name="Ardell D.H."/>
            <person name="Arguello R."/>
            <person name="Artieri C.G."/>
            <person name="Barbash D.A."/>
            <person name="Barker D."/>
            <person name="Barsanti P."/>
            <person name="Batterham P."/>
            <person name="Batzoglou S."/>
            <person name="Begun D."/>
            <person name="Bhutkar A."/>
            <person name="Blanco E."/>
            <person name="Bosak S.A."/>
            <person name="Bradley R.K."/>
            <person name="Brand A.D."/>
            <person name="Brent M.R."/>
            <person name="Brooks A.N."/>
            <person name="Brown R.H."/>
            <person name="Butlin R.K."/>
            <person name="Caggese C."/>
            <person name="Calvi B.R."/>
            <person name="Bernardo de Carvalho A."/>
            <person name="Caspi A."/>
            <person name="Castrezana S."/>
            <person name="Celniker S.E."/>
            <person name="Chang J.L."/>
            <person name="Chapple C."/>
            <person name="Chatterji S."/>
            <person name="Chinwalla A."/>
            <person name="Civetta A."/>
            <person name="Clifton S.W."/>
            <person name="Comeron J.M."/>
            <person name="Costello J.C."/>
            <person name="Coyne J.A."/>
            <person name="Daub J."/>
            <person name="David R.G."/>
            <person name="Delcher A.L."/>
            <person name="Delehaunty K."/>
            <person name="Do C.B."/>
            <person name="Ebling H."/>
            <person name="Edwards K."/>
            <person name="Eickbush T."/>
            <person name="Evans J.D."/>
            <person name="Filipski A."/>
            <person name="Findeiss S."/>
            <person name="Freyhult E."/>
            <person name="Fulton L."/>
            <person name="Fulton R."/>
            <person name="Garcia A.C."/>
            <person name="Gardiner A."/>
            <person name="Garfield D.A."/>
            <person name="Garvin B.E."/>
            <person name="Gibson G."/>
            <person name="Gilbert D."/>
            <person name="Gnerre S."/>
            <person name="Godfrey J."/>
            <person name="Good R."/>
            <person name="Gotea V."/>
            <person name="Gravely B."/>
            <person name="Greenberg A.J."/>
            <person name="Griffiths-Jones S."/>
            <person name="Gross S."/>
            <person name="Guigo R."/>
            <person name="Gustafson E.A."/>
            <person name="Haerty W."/>
            <person name="Hahn M.W."/>
            <person name="Halligan D.L."/>
            <person name="Halpern A.L."/>
            <person name="Halter G.M."/>
            <person name="Han M.V."/>
            <person name="Heger A."/>
            <person name="Hillier L."/>
            <person name="Hinrichs A.S."/>
            <person name="Holmes I."/>
            <person name="Hoskins R.A."/>
            <person name="Hubisz M.J."/>
            <person name="Hultmark D."/>
            <person name="Huntley M.A."/>
            <person name="Jaffe D.B."/>
            <person name="Jagadeeshan S."/>
            <person name="Jeck W.R."/>
            <person name="Johnson J."/>
            <person name="Jones C.D."/>
            <person name="Jordan W.C."/>
            <person name="Karpen G.H."/>
            <person name="Kataoka E."/>
            <person name="Keightley P.D."/>
            <person name="Kheradpour P."/>
            <person name="Kirkness E.F."/>
            <person name="Koerich L.B."/>
            <person name="Kristiansen K."/>
            <person name="Kudrna D."/>
            <person name="Kulathinal R.J."/>
            <person name="Kumar S."/>
            <person name="Kwok R."/>
            <person name="Lander E."/>
            <person name="Langley C.H."/>
            <person name="Lapoint R."/>
            <person name="Lazzaro B.P."/>
            <person name="Lee S.J."/>
            <person name="Levesque L."/>
            <person name="Li R."/>
            <person name="Lin C.F."/>
            <person name="Lin M.F."/>
            <person name="Lindblad-Toh K."/>
            <person name="Llopart A."/>
            <person name="Long M."/>
            <person name="Low L."/>
            <person name="Lozovsky E."/>
            <person name="Lu J."/>
            <person name="Luo M."/>
            <person name="Machado C.A."/>
            <person name="Makalowski W."/>
            <person name="Marzo M."/>
            <person name="Matsuda M."/>
            <person name="Matzkin L."/>
            <person name="McAllister B."/>
            <person name="McBride C.S."/>
            <person name="McKernan B."/>
            <person name="McKernan K."/>
            <person name="Mendez-Lago M."/>
            <person name="Minx P."/>
            <person name="Mollenhauer M.U."/>
            <person name="Montooth K."/>
            <person name="Mount S.M."/>
            <person name="Mu X."/>
            <person name="Myers E."/>
            <person name="Negre B."/>
            <person name="Newfeld S."/>
            <person name="Nielsen R."/>
            <person name="Noor M.A."/>
            <person name="O'Grady P."/>
            <person name="Pachter L."/>
            <person name="Papaceit M."/>
            <person name="Parisi M.J."/>
            <person name="Parisi M."/>
            <person name="Parts L."/>
            <person name="Pedersen J.S."/>
            <person name="Pesole G."/>
            <person name="Phillippy A.M."/>
            <person name="Ponting C.P."/>
            <person name="Pop M."/>
            <person name="Porcelli D."/>
            <person name="Powell J.R."/>
            <person name="Prohaska S."/>
            <person name="Pruitt K."/>
            <person name="Puig M."/>
            <person name="Quesneville H."/>
            <person name="Ram K.R."/>
            <person name="Rand D."/>
            <person name="Rasmussen M.D."/>
            <person name="Reed L.K."/>
            <person name="Reenan R."/>
            <person name="Reily A."/>
            <person name="Remington K.A."/>
            <person name="Rieger T.T."/>
            <person name="Ritchie M.G."/>
            <person name="Robin C."/>
            <person name="Rogers Y.H."/>
            <person name="Rohde C."/>
            <person name="Rozas J."/>
            <person name="Rubenfield M.J."/>
            <person name="Ruiz A."/>
            <person name="Russo S."/>
            <person name="Salzberg S.L."/>
            <person name="Sanchez-Gracia A."/>
            <person name="Saranga D.J."/>
            <person name="Sato H."/>
            <person name="Schaeffer S.W."/>
            <person name="Schatz M.C."/>
            <person name="Schlenke T."/>
            <person name="Schwartz R."/>
            <person name="Segarra C."/>
            <person name="Singh R.S."/>
            <person name="Sirot L."/>
            <person name="Sirota M."/>
            <person name="Sisneros N.B."/>
            <person name="Smith C.D."/>
            <person name="Smith T.F."/>
            <person name="Spieth J."/>
            <person name="Stage D.E."/>
            <person name="Stark A."/>
            <person name="Stephan W."/>
            <person name="Strausberg R.L."/>
            <person name="Strempel S."/>
            <person name="Sturgill D."/>
            <person name="Sutton G."/>
            <person name="Sutton G.G."/>
            <person name="Tao W."/>
            <person name="Teichmann S."/>
            <person name="Tobari Y.N."/>
            <person name="Tomimura Y."/>
            <person name="Tsolas J.M."/>
            <person name="Valente V.L."/>
            <person name="Venter E."/>
            <person name="Venter J.C."/>
            <person name="Vicario S."/>
            <person name="Vieira F.G."/>
            <person name="Vilella A.J."/>
            <person name="Villasante A."/>
            <person name="Walenz B."/>
            <person name="Wang J."/>
            <person name="Wasserman M."/>
            <person name="Watts T."/>
            <person name="Wilson D."/>
            <person name="Wilson R.K."/>
            <person name="Wing R.A."/>
            <person name="Wolfner M.F."/>
            <person name="Wong A."/>
            <person name="Wong G.K."/>
            <person name="Wu C.I."/>
            <person name="Wu G."/>
            <person name="Yamamoto D."/>
            <person name="Yang H.P."/>
            <person name="Yang S.P."/>
            <person name="Yorke J.A."/>
            <person name="Yoshida K."/>
            <person name="Zdobnov E."/>
            <person name="Zhang P."/>
            <person name="Zhang Y."/>
            <person name="Zimin A.V."/>
            <person name="Baldwin J."/>
            <person name="Abdouelleil A."/>
            <person name="Abdulkadir J."/>
            <person name="Abebe A."/>
            <person name="Abera B."/>
            <person name="Abreu J."/>
            <person name="Acer S.C."/>
            <person name="Aftuck L."/>
            <person name="Alexander A."/>
            <person name="An P."/>
            <person name="Anderson E."/>
            <person name="Anderson S."/>
            <person name="Arachi H."/>
            <person name="Azer M."/>
            <person name="Bachantsang P."/>
            <person name="Barry A."/>
            <person name="Bayul T."/>
            <person name="Berlin A."/>
            <person name="Bessette D."/>
            <person name="Bloom T."/>
            <person name="Blye J."/>
            <person name="Boguslavskiy L."/>
            <person name="Bonnet C."/>
            <person name="Boukhgalter B."/>
            <person name="Bourzgui I."/>
            <person name="Brown A."/>
            <person name="Cahill P."/>
            <person name="Channer S."/>
            <person name="Cheshatsang Y."/>
            <person name="Chuda L."/>
            <person name="Citroen M."/>
            <person name="Collymore A."/>
            <person name="Cooke P."/>
            <person name="Costello M."/>
            <person name="D'Aco K."/>
            <person name="Daza R."/>
            <person name="De Haan G."/>
            <person name="DeGray S."/>
            <person name="DeMaso C."/>
            <person name="Dhargay N."/>
            <person name="Dooley K."/>
            <person name="Dooley E."/>
            <person name="Doricent M."/>
            <person name="Dorje P."/>
            <person name="Dorjee K."/>
            <person name="Dupes A."/>
            <person name="Elong R."/>
            <person name="Falk J."/>
            <person name="Farina A."/>
            <person name="Faro S."/>
            <person name="Ferguson D."/>
            <person name="Fisher S."/>
            <person name="Foley C.D."/>
            <person name="Franke A."/>
            <person name="Friedrich D."/>
            <person name="Gadbois L."/>
            <person name="Gearin G."/>
            <person name="Gearin C.R."/>
            <person name="Giannoukos G."/>
            <person name="Goode T."/>
            <person name="Graham J."/>
            <person name="Grandbois E."/>
            <person name="Grewal S."/>
            <person name="Gyaltsen K."/>
            <person name="Hafez N."/>
            <person name="Hagos B."/>
            <person name="Hall J."/>
            <person name="Henson C."/>
            <person name="Hollinger A."/>
            <person name="Honan T."/>
            <person name="Huard M.D."/>
            <person name="Hughes L."/>
            <person name="Hurhula B."/>
            <person name="Husby M.E."/>
            <person name="Kamat A."/>
            <person name="Kanga B."/>
            <person name="Kashin S."/>
            <person name="Khazanovich D."/>
            <person name="Kisner P."/>
            <person name="Lance K."/>
            <person name="Lara M."/>
            <person name="Lee W."/>
            <person name="Lennon N."/>
            <person name="Letendre F."/>
            <person name="LeVine R."/>
            <person name="Lipovsky A."/>
            <person name="Liu X."/>
            <person name="Liu J."/>
            <person name="Liu S."/>
            <person name="Lokyitsang T."/>
            <person name="Lokyitsang Y."/>
            <person name="Lubonja R."/>
            <person name="Lui A."/>
            <person name="MacDonald P."/>
            <person name="Magnisalis V."/>
            <person name="Maru K."/>
            <person name="Matthews C."/>
            <person name="McCusker W."/>
            <person name="McDonough S."/>
            <person name="Mehta T."/>
            <person name="Meldrim J."/>
            <person name="Meneus L."/>
            <person name="Mihai O."/>
            <person name="Mihalev A."/>
            <person name="Mihova T."/>
            <person name="Mittelman R."/>
            <person name="Mlenga V."/>
            <person name="Montmayeur A."/>
            <person name="Mulrain L."/>
            <person name="Navidi A."/>
            <person name="Naylor J."/>
            <person name="Negash T."/>
            <person name="Nguyen T."/>
            <person name="Nguyen N."/>
            <person name="Nicol R."/>
            <person name="Norbu C."/>
            <person name="Norbu N."/>
            <person name="Novod N."/>
            <person name="O'Neill B."/>
            <person name="Osman S."/>
            <person name="Markiewicz E."/>
            <person name="Oyono O.L."/>
            <person name="Patti C."/>
            <person name="Phunkhang P."/>
            <person name="Pierre F."/>
            <person name="Priest M."/>
            <person name="Raghuraman S."/>
            <person name="Rege F."/>
            <person name="Reyes R."/>
            <person name="Rise C."/>
            <person name="Rogov P."/>
            <person name="Ross K."/>
            <person name="Ryan E."/>
            <person name="Settipalli S."/>
            <person name="Shea T."/>
            <person name="Sherpa N."/>
            <person name="Shi L."/>
            <person name="Shih D."/>
            <person name="Sparrow T."/>
            <person name="Spaulding J."/>
            <person name="Stalker J."/>
            <person name="Stange-Thomann N."/>
            <person name="Stavropoulos S."/>
            <person name="Stone C."/>
            <person name="Strader C."/>
            <person name="Tesfaye S."/>
            <person name="Thomson T."/>
            <person name="Thoulutsang Y."/>
            <person name="Thoulutsang D."/>
            <person name="Topham K."/>
            <person name="Topping I."/>
            <person name="Tsamla T."/>
            <person name="Vassiliev H."/>
            <person name="Vo A."/>
            <person name="Wangchuk T."/>
            <person name="Wangdi T."/>
            <person name="Weiand M."/>
            <person name="Wilkinson J."/>
            <person name="Wilson A."/>
            <person name="Yadav S."/>
            <person name="Young G."/>
            <person name="Yu Q."/>
            <person name="Zembek L."/>
            <person name="Zhong D."/>
            <person name="Zimmer A."/>
            <person name="Zwirko Z."/>
            <person name="Jaffe D.B."/>
            <person name="Alvarez P."/>
            <person name="Brockman W."/>
            <person name="Butler J."/>
            <person name="Chin C."/>
            <person name="Gnerre S."/>
            <person name="Grabherr M."/>
            <person name="Kleber M."/>
            <person name="Mauceli E."/>
            <person name="MacCallum I."/>
        </authorList>
    </citation>
    <scope>NUCLEOTIDE SEQUENCE [LARGE SCALE GENOMIC DNA]</scope>
    <source>
        <strain evidence="10">Tucson 15287-2541.00</strain>
    </source>
</reference>
<name>B4JR26_DROGR</name>
<dbReference type="PRINTS" id="PR01609">
    <property type="entry name" value="CD36FAMILY"/>
</dbReference>
<evidence type="ECO:0000256" key="7">
    <source>
        <dbReference type="ARBA" id="ARBA00023180"/>
    </source>
</evidence>
<dbReference type="Proteomes" id="UP000001070">
    <property type="component" value="Unassembled WGS sequence"/>
</dbReference>
<evidence type="ECO:0000256" key="4">
    <source>
        <dbReference type="ARBA" id="ARBA00022692"/>
    </source>
</evidence>
<feature type="transmembrane region" description="Helical" evidence="8">
    <location>
        <begin position="443"/>
        <end position="464"/>
    </location>
</feature>
<sequence>MIAKNRIALTSLVGVVLALLGLVYVLNLERIQRRALEWFMVLKPNSMLSNLWQSPNLSIAVNIYIFNWTNSEHFNDPNVKPRFEELGPYSFTESQQKMNVVWHLENSTVSYLRRSRFYFNATASSGKLNDTIVCPNTLSVGLLNKMQNWSPFLRTLMLMAMNMYGTEATFKRSADDWLFNGFDTPLIKMSKMVPTKMIPQLHFPYERIGYGYPRNSSTEIYGHFNVYTGLQDFSKLGQIARWRYDNVTNGHPKCKLRGSMGEFHPSPLRQGEPISFFLPDLCRELKIDYAGTMDFEGLEAYVYKGSARNMANGTDNPENSCYCTDNCREVRSGLLNISTCWYDVPIFASSPHFYNADPYYADAVDGMKPDKDRHEITVILEPKTAMLLDIKARLMISLLVEPRPESVFRKSRSNFFPLVWADYRVRISPDLLFYLKLVPISALVGKVCGFVAIALGVMMVLWYPRQMLLQKHFMRKIDITSMETRMQAATANTELKNYAVEGSPLLVGLQFVAASDDSQRAS</sequence>